<dbReference type="Proteomes" id="UP000226179">
    <property type="component" value="Unassembled WGS sequence"/>
</dbReference>
<keyword evidence="4" id="KW-0804">Transcription</keyword>
<dbReference type="InterPro" id="IPR002078">
    <property type="entry name" value="Sigma_54_int"/>
</dbReference>
<dbReference type="EMBL" id="CP012713">
    <property type="protein sequence ID" value="ALF18365.1"/>
    <property type="molecule type" value="Genomic_DNA"/>
</dbReference>
<evidence type="ECO:0000313" key="9">
    <source>
        <dbReference type="EMBL" id="PGH24579.1"/>
    </source>
</evidence>
<dbReference type="Pfam" id="PF00072">
    <property type="entry name" value="Response_reg"/>
    <property type="match status" value="1"/>
</dbReference>
<dbReference type="Gene3D" id="3.40.50.300">
    <property type="entry name" value="P-loop containing nucleotide triphosphate hydrolases"/>
    <property type="match status" value="1"/>
</dbReference>
<dbReference type="Gene3D" id="1.10.10.60">
    <property type="entry name" value="Homeodomain-like"/>
    <property type="match status" value="1"/>
</dbReference>
<dbReference type="PROSITE" id="PS50110">
    <property type="entry name" value="RESPONSE_REGULATORY"/>
    <property type="match status" value="1"/>
</dbReference>
<feature type="domain" description="Response regulatory" evidence="7">
    <location>
        <begin position="6"/>
        <end position="120"/>
    </location>
</feature>
<proteinExistence type="predicted"/>
<dbReference type="Gene3D" id="3.40.50.2300">
    <property type="match status" value="1"/>
</dbReference>
<dbReference type="SUPFAM" id="SSF46689">
    <property type="entry name" value="Homeodomain-like"/>
    <property type="match status" value="1"/>
</dbReference>
<dbReference type="GO" id="GO:0006355">
    <property type="term" value="P:regulation of DNA-templated transcription"/>
    <property type="evidence" value="ECO:0007669"/>
    <property type="project" value="InterPro"/>
</dbReference>
<gene>
    <name evidence="9" type="ORF">RN90_03570</name>
    <name evidence="8" type="ORF">RN98_09325</name>
</gene>
<evidence type="ECO:0000256" key="2">
    <source>
        <dbReference type="ARBA" id="ARBA00022840"/>
    </source>
</evidence>
<accession>A0A0M4SQW7</accession>
<evidence type="ECO:0000259" key="7">
    <source>
        <dbReference type="PROSITE" id="PS50110"/>
    </source>
</evidence>
<name>A0A0M4SQW7_9FUSO</name>
<dbReference type="InterPro" id="IPR011006">
    <property type="entry name" value="CheY-like_superfamily"/>
</dbReference>
<feature type="domain" description="Sigma-54 factor interaction" evidence="6">
    <location>
        <begin position="142"/>
        <end position="371"/>
    </location>
</feature>
<evidence type="ECO:0000256" key="3">
    <source>
        <dbReference type="ARBA" id="ARBA00023015"/>
    </source>
</evidence>
<dbReference type="InterPro" id="IPR025662">
    <property type="entry name" value="Sigma_54_int_dom_ATP-bd_1"/>
</dbReference>
<feature type="modified residue" description="4-aspartylphosphate" evidence="5">
    <location>
        <position position="55"/>
    </location>
</feature>
<dbReference type="Proteomes" id="UP000063147">
    <property type="component" value="Chromosome"/>
</dbReference>
<keyword evidence="1" id="KW-0547">Nucleotide-binding</keyword>
<dbReference type="SMART" id="SM00382">
    <property type="entry name" value="AAA"/>
    <property type="match status" value="1"/>
</dbReference>
<dbReference type="SUPFAM" id="SSF52540">
    <property type="entry name" value="P-loop containing nucleoside triphosphate hydrolases"/>
    <property type="match status" value="1"/>
</dbReference>
<organism evidence="8 10">
    <name type="scientific">Fusobacterium animalis</name>
    <dbReference type="NCBI Taxonomy" id="76859"/>
    <lineage>
        <taxon>Bacteria</taxon>
        <taxon>Fusobacteriati</taxon>
        <taxon>Fusobacteriota</taxon>
        <taxon>Fusobacteriia</taxon>
        <taxon>Fusobacteriales</taxon>
        <taxon>Fusobacteriaceae</taxon>
        <taxon>Fusobacterium</taxon>
    </lineage>
</organism>
<dbReference type="InterPro" id="IPR027417">
    <property type="entry name" value="P-loop_NTPase"/>
</dbReference>
<dbReference type="RefSeq" id="WP_060676561.1">
    <property type="nucleotide sequence ID" value="NZ_CP012713.1"/>
</dbReference>
<dbReference type="InterPro" id="IPR025944">
    <property type="entry name" value="Sigma_54_int_dom_CS"/>
</dbReference>
<dbReference type="PROSITE" id="PS00688">
    <property type="entry name" value="SIGMA54_INTERACT_3"/>
    <property type="match status" value="1"/>
</dbReference>
<evidence type="ECO:0000313" key="10">
    <source>
        <dbReference type="Proteomes" id="UP000063147"/>
    </source>
</evidence>
<reference evidence="9 11" key="3">
    <citation type="submission" date="2017-06" db="EMBL/GenBank/DDBJ databases">
        <title>Draft genome sequence of Fusobacterium nucleatum subsp. animalis KCOM 1280 (=ChDC F318).</title>
        <authorList>
            <person name="Kook J.-K."/>
            <person name="Park S.-N."/>
            <person name="Lim Y.K."/>
            <person name="Roh H."/>
        </authorList>
    </citation>
    <scope>NUCLEOTIDE SEQUENCE [LARGE SCALE GENOMIC DNA]</scope>
    <source>
        <strain evidence="9">KCOM 1280</strain>
        <strain evidence="11">KCOM 1280 ( ChDC F318)</strain>
    </source>
</reference>
<keyword evidence="2" id="KW-0067">ATP-binding</keyword>
<dbReference type="GO" id="GO:0005524">
    <property type="term" value="F:ATP binding"/>
    <property type="evidence" value="ECO:0007669"/>
    <property type="project" value="UniProtKB-KW"/>
</dbReference>
<dbReference type="CDD" id="cd00009">
    <property type="entry name" value="AAA"/>
    <property type="match status" value="1"/>
</dbReference>
<reference evidence="8" key="2">
    <citation type="submission" date="2015-09" db="EMBL/GenBank/DDBJ databases">
        <authorList>
            <person name="Jackson K.R."/>
            <person name="Lunt B.L."/>
            <person name="Fisher J.N.B."/>
            <person name="Gardner A.V."/>
            <person name="Bailey M.E."/>
            <person name="Deus L.M."/>
            <person name="Earl A.S."/>
            <person name="Gibby P.D."/>
            <person name="Hartmann K.A."/>
            <person name="Liu J.E."/>
            <person name="Manci A.M."/>
            <person name="Nielsen D.A."/>
            <person name="Solomon M.B."/>
            <person name="Breakwell D.P."/>
            <person name="Burnett S.H."/>
            <person name="Grose J.H."/>
        </authorList>
    </citation>
    <scope>NUCLEOTIDE SEQUENCE [LARGE SCALE GENOMIC DNA]</scope>
    <source>
        <strain evidence="8">KCOM 1279</strain>
    </source>
</reference>
<dbReference type="PATRIC" id="fig|76859.3.peg.1882"/>
<evidence type="ECO:0000256" key="1">
    <source>
        <dbReference type="ARBA" id="ARBA00022741"/>
    </source>
</evidence>
<dbReference type="InterPro" id="IPR058031">
    <property type="entry name" value="AAA_lid_NorR"/>
</dbReference>
<dbReference type="SUPFAM" id="SSF52172">
    <property type="entry name" value="CheY-like"/>
    <property type="match status" value="1"/>
</dbReference>
<dbReference type="InterPro" id="IPR009057">
    <property type="entry name" value="Homeodomain-like_sf"/>
</dbReference>
<dbReference type="Gene3D" id="1.10.8.60">
    <property type="match status" value="1"/>
</dbReference>
<reference evidence="10" key="1">
    <citation type="submission" date="2015-09" db="EMBL/GenBank/DDBJ databases">
        <authorList>
            <person name="Kook J.-K."/>
            <person name="Park S.-N."/>
            <person name="Lim Y.K."/>
            <person name="Jo E."/>
        </authorList>
    </citation>
    <scope>NUCLEOTIDE SEQUENCE [LARGE SCALE GENOMIC DNA]</scope>
    <source>
        <strain evidence="10">KCOM 1279</strain>
    </source>
</reference>
<dbReference type="PANTHER" id="PTHR32071">
    <property type="entry name" value="TRANSCRIPTIONAL REGULATORY PROTEIN"/>
    <property type="match status" value="1"/>
</dbReference>
<dbReference type="PROSITE" id="PS00675">
    <property type="entry name" value="SIGMA54_INTERACT_1"/>
    <property type="match status" value="1"/>
</dbReference>
<dbReference type="GO" id="GO:0000160">
    <property type="term" value="P:phosphorelay signal transduction system"/>
    <property type="evidence" value="ECO:0007669"/>
    <property type="project" value="InterPro"/>
</dbReference>
<dbReference type="InterPro" id="IPR003593">
    <property type="entry name" value="AAA+_ATPase"/>
</dbReference>
<sequence length="459" mass="53041">MTTNYNILIVDDEDDYREMFSLILKEKGYHAYKAASVKEAKEIIKKNKIDVVITDLIMKNETGIELLHWVKNYNMEIGIIMVTAYGTVETAVQAIQDGAYNYFIKSNDPSTLLLDIERFLQLKELKLENSLLKNQNKEISMLESNNPIMKNIIDICNKVAKSNLSVLILGESGVGKEVIARYIHEKSERNSSPFVPVNCQEYSEGILESELFGHEKGAFTGAIKQKIGKFEEASHGTLFLDEIAEISLNTQVKLLRILEDKTITRVGGNKKINIDIRLVSATNQNIYEYIKNGTLREDFLYRINGIIINIPPLRERPEDIEKFIAFFIKKFEIELKKKINYIDEKTMKFLKNYHYPGNIRELKNIIERLMVLAEGNVICFNDTKNYIQYTEKSILNFNDSLKDARNQFEVEFIKSKIQKCKGNLSEASIMLNISKRQLNNKILEYNLRDWINSLKKDNG</sequence>
<keyword evidence="3" id="KW-0805">Transcription regulation</keyword>
<dbReference type="SMART" id="SM00448">
    <property type="entry name" value="REC"/>
    <property type="match status" value="1"/>
</dbReference>
<dbReference type="OrthoDB" id="9803970at2"/>
<evidence type="ECO:0000313" key="8">
    <source>
        <dbReference type="EMBL" id="ALF18365.1"/>
    </source>
</evidence>
<evidence type="ECO:0000256" key="5">
    <source>
        <dbReference type="PROSITE-ProRule" id="PRU00169"/>
    </source>
</evidence>
<evidence type="ECO:0000313" key="11">
    <source>
        <dbReference type="Proteomes" id="UP000226179"/>
    </source>
</evidence>
<dbReference type="EMBL" id="NJGJ01000001">
    <property type="protein sequence ID" value="PGH24579.1"/>
    <property type="molecule type" value="Genomic_DNA"/>
</dbReference>
<dbReference type="Pfam" id="PF00158">
    <property type="entry name" value="Sigma54_activat"/>
    <property type="match status" value="1"/>
</dbReference>
<dbReference type="PROSITE" id="PS50045">
    <property type="entry name" value="SIGMA54_INTERACT_4"/>
    <property type="match status" value="1"/>
</dbReference>
<protein>
    <submittedName>
        <fullName evidence="8 9">Fis family transcriptional regulator</fullName>
    </submittedName>
</protein>
<dbReference type="CDD" id="cd00156">
    <property type="entry name" value="REC"/>
    <property type="match status" value="1"/>
</dbReference>
<dbReference type="Pfam" id="PF25601">
    <property type="entry name" value="AAA_lid_14"/>
    <property type="match status" value="1"/>
</dbReference>
<dbReference type="InterPro" id="IPR001789">
    <property type="entry name" value="Sig_transdc_resp-reg_receiver"/>
</dbReference>
<keyword evidence="5" id="KW-0597">Phosphoprotein</keyword>
<dbReference type="FunFam" id="3.40.50.300:FF:000006">
    <property type="entry name" value="DNA-binding transcriptional regulator NtrC"/>
    <property type="match status" value="1"/>
</dbReference>
<evidence type="ECO:0000256" key="4">
    <source>
        <dbReference type="ARBA" id="ARBA00023163"/>
    </source>
</evidence>
<dbReference type="AlphaFoldDB" id="A0A0M4SQW7"/>
<evidence type="ECO:0000259" key="6">
    <source>
        <dbReference type="PROSITE" id="PS50045"/>
    </source>
</evidence>